<dbReference type="InterPro" id="IPR002220">
    <property type="entry name" value="DapA-like"/>
</dbReference>
<comment type="similarity">
    <text evidence="3">Belongs to the DapA family.</text>
</comment>
<gene>
    <name evidence="6" type="ORF">CSCA_4464</name>
</gene>
<name>A0A0E3K3F8_CLOSL</name>
<dbReference type="RefSeq" id="WP_029159446.1">
    <property type="nucleotide sequence ID" value="NZ_CP009933.1"/>
</dbReference>
<evidence type="ECO:0000313" key="7">
    <source>
        <dbReference type="Proteomes" id="UP000033115"/>
    </source>
</evidence>
<keyword evidence="6" id="KW-0670">Pyruvate</keyword>
<dbReference type="STRING" id="1548.CSCA_4464"/>
<dbReference type="PIRSF" id="PIRSF001365">
    <property type="entry name" value="DHDPS"/>
    <property type="match status" value="1"/>
</dbReference>
<evidence type="ECO:0000256" key="1">
    <source>
        <dbReference type="ARBA" id="ARBA00023239"/>
    </source>
</evidence>
<dbReference type="InterPro" id="IPR020624">
    <property type="entry name" value="Schiff_base-form_aldolases_CS"/>
</dbReference>
<evidence type="ECO:0000256" key="5">
    <source>
        <dbReference type="PIRSR" id="PIRSR001365-2"/>
    </source>
</evidence>
<feature type="active site" description="Proton donor/acceptor" evidence="4">
    <location>
        <position position="134"/>
    </location>
</feature>
<dbReference type="CDD" id="cd00408">
    <property type="entry name" value="DHDPS-like"/>
    <property type="match status" value="1"/>
</dbReference>
<keyword evidence="7" id="KW-1185">Reference proteome</keyword>
<reference evidence="6 7" key="1">
    <citation type="journal article" date="2015" name="J. Biotechnol.">
        <title>Complete genome sequence of a malodorant-producing acetogen, Clostridium scatologenes ATCC 25775(T).</title>
        <authorList>
            <person name="Zhu Z."/>
            <person name="Guo T."/>
            <person name="Zheng H."/>
            <person name="Song T."/>
            <person name="Ouyang P."/>
            <person name="Xie J."/>
        </authorList>
    </citation>
    <scope>NUCLEOTIDE SEQUENCE [LARGE SCALE GENOMIC DNA]</scope>
    <source>
        <strain evidence="6 7">ATCC 25775</strain>
    </source>
</reference>
<dbReference type="KEGG" id="csq:CSCA_4464"/>
<dbReference type="PRINTS" id="PR00146">
    <property type="entry name" value="DHPICSNTHASE"/>
</dbReference>
<evidence type="ECO:0000256" key="2">
    <source>
        <dbReference type="ARBA" id="ARBA00023270"/>
    </source>
</evidence>
<dbReference type="HOGENOM" id="CLU_049343_5_1_9"/>
<feature type="binding site" evidence="5">
    <location>
        <position position="208"/>
    </location>
    <ligand>
        <name>pyruvate</name>
        <dbReference type="ChEBI" id="CHEBI:15361"/>
    </ligand>
</feature>
<dbReference type="GO" id="GO:0016829">
    <property type="term" value="F:lyase activity"/>
    <property type="evidence" value="ECO:0007669"/>
    <property type="project" value="UniProtKB-KW"/>
</dbReference>
<keyword evidence="2" id="KW-0704">Schiff base</keyword>
<feature type="binding site" evidence="5">
    <location>
        <position position="46"/>
    </location>
    <ligand>
        <name>pyruvate</name>
        <dbReference type="ChEBI" id="CHEBI:15361"/>
    </ligand>
</feature>
<evidence type="ECO:0000313" key="6">
    <source>
        <dbReference type="EMBL" id="AKA71589.1"/>
    </source>
</evidence>
<proteinExistence type="inferred from homology"/>
<sequence>MKKAKFLTPVITAFDADGNLDVQANKNVYDYLINAGIDGLLIMGSTGEFYAMSTEQRKELIDIVASHVNKRTQVLIGTGCMTVEDTIELSNYAINAGVDGVIIVSPYYFNLTDESLEFYFGKIAEAVKGNIYLYNFPDRTGHDLSPELTLNLLRKHSNIVGYKDTVSSMGHTRNLIETIKNEFPDFQIFSGFDENFVHNVFAGGSGCISALTNIYPEIFVDWVKAVNEKNMEKTAKIQKYVDKLSDVYEISKCFIPILKKAMILKGLDIKDYCKTPLLQANEGQTDSIKKLMEEFDHLISK</sequence>
<evidence type="ECO:0000256" key="3">
    <source>
        <dbReference type="PIRNR" id="PIRNR001365"/>
    </source>
</evidence>
<dbReference type="SMART" id="SM01130">
    <property type="entry name" value="DHDPS"/>
    <property type="match status" value="1"/>
</dbReference>
<evidence type="ECO:0000256" key="4">
    <source>
        <dbReference type="PIRSR" id="PIRSR001365-1"/>
    </source>
</evidence>
<keyword evidence="1 3" id="KW-0456">Lyase</keyword>
<feature type="active site" description="Schiff-base intermediate with substrate" evidence="4">
    <location>
        <position position="163"/>
    </location>
</feature>
<protein>
    <submittedName>
        <fullName evidence="6">Pyruvate-dependent class I aldolase</fullName>
    </submittedName>
</protein>
<dbReference type="PROSITE" id="PS00665">
    <property type="entry name" value="DHDPS_1"/>
    <property type="match status" value="1"/>
</dbReference>
<dbReference type="GO" id="GO:0005829">
    <property type="term" value="C:cytosol"/>
    <property type="evidence" value="ECO:0007669"/>
    <property type="project" value="TreeGrafter"/>
</dbReference>
<dbReference type="PANTHER" id="PTHR12128:SF28">
    <property type="entry name" value="2-DEHYDRO-3-DEOXY-D-GLUCONATE ALDOLASE YAGE-RELATED"/>
    <property type="match status" value="1"/>
</dbReference>
<accession>A0A0E3K3F8</accession>
<dbReference type="SUPFAM" id="SSF51569">
    <property type="entry name" value="Aldolase"/>
    <property type="match status" value="1"/>
</dbReference>
<dbReference type="PANTHER" id="PTHR12128">
    <property type="entry name" value="DIHYDRODIPICOLINATE SYNTHASE"/>
    <property type="match status" value="1"/>
</dbReference>
<dbReference type="InterPro" id="IPR013785">
    <property type="entry name" value="Aldolase_TIM"/>
</dbReference>
<dbReference type="Pfam" id="PF00701">
    <property type="entry name" value="DHDPS"/>
    <property type="match status" value="1"/>
</dbReference>
<dbReference type="Gene3D" id="3.20.20.70">
    <property type="entry name" value="Aldolase class I"/>
    <property type="match status" value="1"/>
</dbReference>
<dbReference type="Proteomes" id="UP000033115">
    <property type="component" value="Chromosome"/>
</dbReference>
<dbReference type="EMBL" id="CP009933">
    <property type="protein sequence ID" value="AKA71589.1"/>
    <property type="molecule type" value="Genomic_DNA"/>
</dbReference>
<organism evidence="6 7">
    <name type="scientific">Clostridium scatologenes</name>
    <dbReference type="NCBI Taxonomy" id="1548"/>
    <lineage>
        <taxon>Bacteria</taxon>
        <taxon>Bacillati</taxon>
        <taxon>Bacillota</taxon>
        <taxon>Clostridia</taxon>
        <taxon>Eubacteriales</taxon>
        <taxon>Clostridiaceae</taxon>
        <taxon>Clostridium</taxon>
    </lineage>
</organism>
<dbReference type="AlphaFoldDB" id="A0A0E3K3F8"/>